<dbReference type="Pfam" id="PF03981">
    <property type="entry name" value="Ubiq_cyt_C_chap"/>
    <property type="match status" value="1"/>
</dbReference>
<evidence type="ECO:0000313" key="4">
    <source>
        <dbReference type="EMBL" id="KAF2235751.1"/>
    </source>
</evidence>
<proteinExistence type="inferred from homology"/>
<dbReference type="PANTHER" id="PTHR12184">
    <property type="entry name" value="UBIQUINOL-CYTOCHROME C REDUCTASE COMPLEX ASSEMBLY FACTOR 1 FAMILY MEMBER"/>
    <property type="match status" value="1"/>
</dbReference>
<dbReference type="PANTHER" id="PTHR12184:SF1">
    <property type="entry name" value="UBIQUINOL-CYTOCHROME-C REDUCTASE COMPLEX ASSEMBLY FACTOR 1"/>
    <property type="match status" value="1"/>
</dbReference>
<gene>
    <name evidence="4" type="ORF">EV356DRAFT_464652</name>
</gene>
<organism evidence="4 5">
    <name type="scientific">Viridothelium virens</name>
    <name type="common">Speckled blister lichen</name>
    <name type="synonym">Trypethelium virens</name>
    <dbReference type="NCBI Taxonomy" id="1048519"/>
    <lineage>
        <taxon>Eukaryota</taxon>
        <taxon>Fungi</taxon>
        <taxon>Dikarya</taxon>
        <taxon>Ascomycota</taxon>
        <taxon>Pezizomycotina</taxon>
        <taxon>Dothideomycetes</taxon>
        <taxon>Dothideomycetes incertae sedis</taxon>
        <taxon>Trypetheliales</taxon>
        <taxon>Trypetheliaceae</taxon>
        <taxon>Viridothelium</taxon>
    </lineage>
</organism>
<dbReference type="GO" id="GO:0005739">
    <property type="term" value="C:mitochondrion"/>
    <property type="evidence" value="ECO:0007669"/>
    <property type="project" value="TreeGrafter"/>
</dbReference>
<feature type="compositionally biased region" description="Polar residues" evidence="2">
    <location>
        <begin position="91"/>
        <end position="109"/>
    </location>
</feature>
<evidence type="ECO:0000259" key="3">
    <source>
        <dbReference type="Pfam" id="PF03981"/>
    </source>
</evidence>
<protein>
    <recommendedName>
        <fullName evidence="3">Ubiquinol-cytochrome c chaperone domain-containing protein</fullName>
    </recommendedName>
</protein>
<evidence type="ECO:0000313" key="5">
    <source>
        <dbReference type="Proteomes" id="UP000800092"/>
    </source>
</evidence>
<dbReference type="InterPro" id="IPR021150">
    <property type="entry name" value="Ubiq_cyt_c_chap"/>
</dbReference>
<accession>A0A6A6HD00</accession>
<evidence type="ECO:0000256" key="2">
    <source>
        <dbReference type="SAM" id="MobiDB-lite"/>
    </source>
</evidence>
<reference evidence="4" key="1">
    <citation type="journal article" date="2020" name="Stud. Mycol.">
        <title>101 Dothideomycetes genomes: a test case for predicting lifestyles and emergence of pathogens.</title>
        <authorList>
            <person name="Haridas S."/>
            <person name="Albert R."/>
            <person name="Binder M."/>
            <person name="Bloem J."/>
            <person name="Labutti K."/>
            <person name="Salamov A."/>
            <person name="Andreopoulos B."/>
            <person name="Baker S."/>
            <person name="Barry K."/>
            <person name="Bills G."/>
            <person name="Bluhm B."/>
            <person name="Cannon C."/>
            <person name="Castanera R."/>
            <person name="Culley D."/>
            <person name="Daum C."/>
            <person name="Ezra D."/>
            <person name="Gonzalez J."/>
            <person name="Henrissat B."/>
            <person name="Kuo A."/>
            <person name="Liang C."/>
            <person name="Lipzen A."/>
            <person name="Lutzoni F."/>
            <person name="Magnuson J."/>
            <person name="Mondo S."/>
            <person name="Nolan M."/>
            <person name="Ohm R."/>
            <person name="Pangilinan J."/>
            <person name="Park H.-J."/>
            <person name="Ramirez L."/>
            <person name="Alfaro M."/>
            <person name="Sun H."/>
            <person name="Tritt A."/>
            <person name="Yoshinaga Y."/>
            <person name="Zwiers L.-H."/>
            <person name="Turgeon B."/>
            <person name="Goodwin S."/>
            <person name="Spatafora J."/>
            <person name="Crous P."/>
            <person name="Grigoriev I."/>
        </authorList>
    </citation>
    <scope>NUCLEOTIDE SEQUENCE</scope>
    <source>
        <strain evidence="4">Tuck. ex Michener</strain>
    </source>
</reference>
<evidence type="ECO:0000256" key="1">
    <source>
        <dbReference type="ARBA" id="ARBA00006407"/>
    </source>
</evidence>
<dbReference type="GO" id="GO:0034551">
    <property type="term" value="P:mitochondrial respiratory chain complex III assembly"/>
    <property type="evidence" value="ECO:0007669"/>
    <property type="project" value="TreeGrafter"/>
</dbReference>
<dbReference type="Proteomes" id="UP000800092">
    <property type="component" value="Unassembled WGS sequence"/>
</dbReference>
<sequence>MTTEYICNGCLRALRYNCTPRISGGIISRQPKLYPVLGPKKFDPPRCLAKNASSIATPKISKPKKSTGNGITESAAKADVTSGGIDEGRADTTSQSQNTLDKSGESASINSRLREEARRMTSGITREYRAYGSADQIFKLCAQQADYSIPQALEKDGVIPKTEADEDLGVGTGWWYSELGLKPTFSTWAQITMLYMYTFLVRLRCLDAAEFGMFFQHLNNAYSTSAEERMITYHHINMGGIRQKYLKDLFNQWRGVIAAYDEGLIKGDAVLATAIWRNIFKADEGVDVEAVATVTSYLRKCLSMLDKTGDEQVKRVIVKWPGLEHEQGLVRAQSPQLKAPFVETAGP</sequence>
<feature type="domain" description="Ubiquinol-cytochrome c chaperone" evidence="3">
    <location>
        <begin position="178"/>
        <end position="313"/>
    </location>
</feature>
<dbReference type="AlphaFoldDB" id="A0A6A6HD00"/>
<dbReference type="InterPro" id="IPR007129">
    <property type="entry name" value="Ubiqinol_cyt_c_chaperone_CPB3"/>
</dbReference>
<keyword evidence="5" id="KW-1185">Reference proteome</keyword>
<feature type="region of interest" description="Disordered" evidence="2">
    <location>
        <begin position="58"/>
        <end position="109"/>
    </location>
</feature>
<dbReference type="OrthoDB" id="10253878at2759"/>
<name>A0A6A6HD00_VIRVR</name>
<dbReference type="EMBL" id="ML991789">
    <property type="protein sequence ID" value="KAF2235751.1"/>
    <property type="molecule type" value="Genomic_DNA"/>
</dbReference>
<comment type="similarity">
    <text evidence="1">Belongs to the CBP3 family.</text>
</comment>